<keyword evidence="2" id="KW-0614">Plasmid</keyword>
<reference evidence="2 3" key="1">
    <citation type="journal article" date="2021" name="AMB Express">
        <title>Isolation and characterisation of Methylocystis spp. for poly-3-hydroxybutyrate production using waste methane feedstocks.</title>
        <authorList>
            <person name="Rumah B.L."/>
            <person name="Stead C.E."/>
            <person name="Claxton Stevens B.H."/>
            <person name="Minton N.P."/>
            <person name="Grosse-Honebrink A."/>
            <person name="Zhang Y."/>
        </authorList>
    </citation>
    <scope>NUCLEOTIDE SEQUENCE [LARGE SCALE GENOMIC DNA]</scope>
    <source>
        <strain evidence="2 3">BRCS1</strain>
    </source>
</reference>
<dbReference type="Proteomes" id="UP000424673">
    <property type="component" value="Plasmid unnamed2"/>
</dbReference>
<evidence type="ECO:0000313" key="3">
    <source>
        <dbReference type="Proteomes" id="UP000424673"/>
    </source>
</evidence>
<dbReference type="Pfam" id="PF00582">
    <property type="entry name" value="Usp"/>
    <property type="match status" value="1"/>
</dbReference>
<accession>A0ABX6EM76</accession>
<proteinExistence type="predicted"/>
<evidence type="ECO:0000313" key="2">
    <source>
        <dbReference type="EMBL" id="QGM95891.1"/>
    </source>
</evidence>
<sequence length="55" mass="6095">MRADLIVMQTDGRDSALDSIIGSTTERVIHEAPCPVLAIPRSSLDDVNRERLFGR</sequence>
<dbReference type="InterPro" id="IPR006016">
    <property type="entry name" value="UspA"/>
</dbReference>
<evidence type="ECO:0000259" key="1">
    <source>
        <dbReference type="Pfam" id="PF00582"/>
    </source>
</evidence>
<organism evidence="2 3">
    <name type="scientific">Methylocystis rosea</name>
    <dbReference type="NCBI Taxonomy" id="173366"/>
    <lineage>
        <taxon>Bacteria</taxon>
        <taxon>Pseudomonadati</taxon>
        <taxon>Pseudomonadota</taxon>
        <taxon>Alphaproteobacteria</taxon>
        <taxon>Hyphomicrobiales</taxon>
        <taxon>Methylocystaceae</taxon>
        <taxon>Methylocystis</taxon>
    </lineage>
</organism>
<dbReference type="CDD" id="cd00293">
    <property type="entry name" value="USP-like"/>
    <property type="match status" value="1"/>
</dbReference>
<name>A0ABX6EM76_9HYPH</name>
<dbReference type="EMBL" id="CP044330">
    <property type="protein sequence ID" value="QGM95891.1"/>
    <property type="molecule type" value="Genomic_DNA"/>
</dbReference>
<keyword evidence="3" id="KW-1185">Reference proteome</keyword>
<dbReference type="InterPro" id="IPR014729">
    <property type="entry name" value="Rossmann-like_a/b/a_fold"/>
</dbReference>
<protein>
    <recommendedName>
        <fullName evidence="1">UspA domain-containing protein</fullName>
    </recommendedName>
</protein>
<geneLocation type="plasmid" evidence="2 3">
    <name>unnamed2</name>
</geneLocation>
<dbReference type="SUPFAM" id="SSF52402">
    <property type="entry name" value="Adenine nucleotide alpha hydrolases-like"/>
    <property type="match status" value="1"/>
</dbReference>
<gene>
    <name evidence="2" type="ORF">F7D13_17515</name>
</gene>
<dbReference type="Gene3D" id="3.40.50.620">
    <property type="entry name" value="HUPs"/>
    <property type="match status" value="1"/>
</dbReference>
<feature type="domain" description="UspA" evidence="1">
    <location>
        <begin position="2"/>
        <end position="40"/>
    </location>
</feature>